<dbReference type="AlphaFoldDB" id="A0A174IB09"/>
<protein>
    <submittedName>
        <fullName evidence="1">Uncharacterized protein</fullName>
    </submittedName>
</protein>
<reference evidence="1 2" key="1">
    <citation type="submission" date="2015-09" db="EMBL/GenBank/DDBJ databases">
        <authorList>
            <consortium name="Pathogen Informatics"/>
        </authorList>
    </citation>
    <scope>NUCLEOTIDE SEQUENCE [LARGE SCALE GENOMIC DNA]</scope>
    <source>
        <strain evidence="1 2">2789STDY5834902</strain>
    </source>
</reference>
<proteinExistence type="predicted"/>
<gene>
    <name evidence="1" type="ORF">ERS852514_00237</name>
</gene>
<dbReference type="RefSeq" id="WP_156333776.1">
    <property type="nucleotide sequence ID" value="NZ_CABIXX010000002.1"/>
</dbReference>
<evidence type="ECO:0000313" key="2">
    <source>
        <dbReference type="Proteomes" id="UP000095454"/>
    </source>
</evidence>
<organism evidence="1 2">
    <name type="scientific">Collinsella aerofaciens</name>
    <dbReference type="NCBI Taxonomy" id="74426"/>
    <lineage>
        <taxon>Bacteria</taxon>
        <taxon>Bacillati</taxon>
        <taxon>Actinomycetota</taxon>
        <taxon>Coriobacteriia</taxon>
        <taxon>Coriobacteriales</taxon>
        <taxon>Coriobacteriaceae</taxon>
        <taxon>Collinsella</taxon>
    </lineage>
</organism>
<evidence type="ECO:0000313" key="1">
    <source>
        <dbReference type="EMBL" id="CUO83631.1"/>
    </source>
</evidence>
<name>A0A174IB09_9ACTN</name>
<accession>A0A174IB09</accession>
<dbReference type="Proteomes" id="UP000095454">
    <property type="component" value="Unassembled WGS sequence"/>
</dbReference>
<dbReference type="EMBL" id="CZAQ01000002">
    <property type="protein sequence ID" value="CUO83631.1"/>
    <property type="molecule type" value="Genomic_DNA"/>
</dbReference>
<sequence>MELEDIVYELACLHESMLFCCMALRRIIRDLEEAEQRIRAEAAAAESPL</sequence>